<dbReference type="PANTHER" id="PTHR12526">
    <property type="entry name" value="GLYCOSYLTRANSFERASE"/>
    <property type="match status" value="1"/>
</dbReference>
<dbReference type="Pfam" id="PF13439">
    <property type="entry name" value="Glyco_transf_4"/>
    <property type="match status" value="1"/>
</dbReference>
<evidence type="ECO:0000259" key="2">
    <source>
        <dbReference type="Pfam" id="PF13439"/>
    </source>
</evidence>
<proteinExistence type="predicted"/>
<comment type="caution">
    <text evidence="3">The sequence shown here is derived from an EMBL/GenBank/DDBJ whole genome shotgun (WGS) entry which is preliminary data.</text>
</comment>
<dbReference type="InterPro" id="IPR028098">
    <property type="entry name" value="Glyco_trans_4-like_N"/>
</dbReference>
<dbReference type="SUPFAM" id="SSF53756">
    <property type="entry name" value="UDP-Glycosyltransferase/glycogen phosphorylase"/>
    <property type="match status" value="1"/>
</dbReference>
<reference evidence="3 4" key="1">
    <citation type="submission" date="2023-03" db="EMBL/GenBank/DDBJ databases">
        <title>Host association and intracellularity evolved multiple times independently in the Rickettsiales.</title>
        <authorList>
            <person name="Castelli M."/>
            <person name="Nardi T."/>
            <person name="Gammuto L."/>
            <person name="Bellinzona G."/>
            <person name="Sabaneyeva E."/>
            <person name="Potekhin A."/>
            <person name="Serra V."/>
            <person name="Petroni G."/>
            <person name="Sassera D."/>
        </authorList>
    </citation>
    <scope>NUCLEOTIDE SEQUENCE [LARGE SCALE GENOMIC DNA]</scope>
    <source>
        <strain evidence="3 4">Sr 2-6</strain>
    </source>
</reference>
<dbReference type="EMBL" id="JARJFB010000094">
    <property type="protein sequence ID" value="MEA0971198.1"/>
    <property type="molecule type" value="Genomic_DNA"/>
</dbReference>
<dbReference type="PANTHER" id="PTHR12526:SF630">
    <property type="entry name" value="GLYCOSYLTRANSFERASE"/>
    <property type="match status" value="1"/>
</dbReference>
<accession>A0ABU5NDF9</accession>
<feature type="domain" description="Glycosyltransferase subfamily 4-like N-terminal" evidence="2">
    <location>
        <begin position="13"/>
        <end position="144"/>
    </location>
</feature>
<protein>
    <submittedName>
        <fullName evidence="3">Glycosyl transferase</fullName>
    </submittedName>
</protein>
<dbReference type="GO" id="GO:0016740">
    <property type="term" value="F:transferase activity"/>
    <property type="evidence" value="ECO:0007669"/>
    <property type="project" value="UniProtKB-KW"/>
</dbReference>
<feature type="domain" description="Glycosyl transferase family 1" evidence="1">
    <location>
        <begin position="153"/>
        <end position="313"/>
    </location>
</feature>
<dbReference type="Proteomes" id="UP001291687">
    <property type="component" value="Unassembled WGS sequence"/>
</dbReference>
<name>A0ABU5NDF9_9RICK</name>
<evidence type="ECO:0000259" key="1">
    <source>
        <dbReference type="Pfam" id="PF00534"/>
    </source>
</evidence>
<dbReference type="RefSeq" id="WP_322777101.1">
    <property type="nucleotide sequence ID" value="NZ_JARJFB010000094.1"/>
</dbReference>
<evidence type="ECO:0000313" key="3">
    <source>
        <dbReference type="EMBL" id="MEA0971198.1"/>
    </source>
</evidence>
<keyword evidence="3" id="KW-0808">Transferase</keyword>
<sequence length="337" mass="38384">MPIFNIMVSRELGGIQQAYLDYNEALQETGYQVINISSAYALINDQLTDSIKLPTLTSWCIISKIYLRILIALYRPNVIIAHGGRAINFAAALKPKSVKLIGVAHNYSYKRLKKCDYVIVITDHLRQYMTDNGYDHDRIFQIPNMLRINLKYEESKFHDPIVIGSYGRFVKQKGYEYLLDALAILKHREYNVRLVLGGGGEDEEQLKNKSKELDINEITTFPGWIKDKKKFFAEIDIFCLPSIHEPFGIVLLEAMEYSKPIVSTKCEGPSEILDHNVDALLATVNSAEDLADKLTEFVDNPEKAKKCAKSAYSKLCSKYDIKIVSRKLGDIINKVLY</sequence>
<dbReference type="InterPro" id="IPR001296">
    <property type="entry name" value="Glyco_trans_1"/>
</dbReference>
<evidence type="ECO:0000313" key="4">
    <source>
        <dbReference type="Proteomes" id="UP001291687"/>
    </source>
</evidence>
<gene>
    <name evidence="3" type="ORF">Megvenef_01171</name>
</gene>
<dbReference type="CDD" id="cd03811">
    <property type="entry name" value="GT4_GT28_WabH-like"/>
    <property type="match status" value="1"/>
</dbReference>
<dbReference type="Gene3D" id="3.40.50.2000">
    <property type="entry name" value="Glycogen Phosphorylase B"/>
    <property type="match status" value="2"/>
</dbReference>
<dbReference type="Pfam" id="PF00534">
    <property type="entry name" value="Glycos_transf_1"/>
    <property type="match status" value="1"/>
</dbReference>
<keyword evidence="4" id="KW-1185">Reference proteome</keyword>
<organism evidence="3 4">
    <name type="scientific">Candidatus Megaera venefica</name>
    <dbReference type="NCBI Taxonomy" id="2055910"/>
    <lineage>
        <taxon>Bacteria</taxon>
        <taxon>Pseudomonadati</taxon>
        <taxon>Pseudomonadota</taxon>
        <taxon>Alphaproteobacteria</taxon>
        <taxon>Rickettsiales</taxon>
        <taxon>Rickettsiaceae</taxon>
        <taxon>Candidatus Megaera</taxon>
    </lineage>
</organism>